<proteinExistence type="inferred from homology"/>
<evidence type="ECO:0008006" key="5">
    <source>
        <dbReference type="Google" id="ProtNLM"/>
    </source>
</evidence>
<dbReference type="InterPro" id="IPR036291">
    <property type="entry name" value="NAD(P)-bd_dom_sf"/>
</dbReference>
<dbReference type="EMBL" id="JAFJYH010000040">
    <property type="protein sequence ID" value="KAG4423072.1"/>
    <property type="molecule type" value="Genomic_DNA"/>
</dbReference>
<dbReference type="Gene3D" id="3.40.50.720">
    <property type="entry name" value="NAD(P)-binding Rossmann-like Domain"/>
    <property type="match status" value="1"/>
</dbReference>
<dbReference type="PANTHER" id="PTHR24320:SF154">
    <property type="entry name" value="OXIDOREDUCTASE, SHORT-CHAIN DEHYDROGENASE_REDUCTASE FAMILY (AFU_ORTHOLOGUE AFUA_2G04560)"/>
    <property type="match status" value="1"/>
</dbReference>
<sequence>MLNKSGFVDFNPDNDIPPLTGKVVFITGGTAGLGAASVHAFIKHNPEHIYFSGRNAQAASKLINEVKRLKPSASLTFLEMDLSSLASVQAACKKFTHDRLDILMCNAGISEKTSAVSVDGYEIHFATNHLGHAMLIRQMLPGLLNTTKLPDADVRIVILSSRAWAVTQKGGICFEKLMTKQDGWWERSFTYQQSKLANLIYARELAKRFPSITTVSVHPGVVATAMLAGLKTSSMAFIAIENWFKGVSQVKEEEGVLNQMWAAAGVKKSEPINGGYYEPVGVLCNDKLNTTAKDEGLAERLWEWTEEVLDKVTA</sequence>
<evidence type="ECO:0000313" key="3">
    <source>
        <dbReference type="EMBL" id="KAG4423072.1"/>
    </source>
</evidence>
<organism evidence="3 4">
    <name type="scientific">Cadophora malorum</name>
    <dbReference type="NCBI Taxonomy" id="108018"/>
    <lineage>
        <taxon>Eukaryota</taxon>
        <taxon>Fungi</taxon>
        <taxon>Dikarya</taxon>
        <taxon>Ascomycota</taxon>
        <taxon>Pezizomycotina</taxon>
        <taxon>Leotiomycetes</taxon>
        <taxon>Helotiales</taxon>
        <taxon>Ploettnerulaceae</taxon>
        <taxon>Cadophora</taxon>
    </lineage>
</organism>
<dbReference type="OrthoDB" id="191139at2759"/>
<keyword evidence="4" id="KW-1185">Reference proteome</keyword>
<comment type="similarity">
    <text evidence="1">Belongs to the short-chain dehydrogenases/reductases (SDR) family.</text>
</comment>
<dbReference type="AlphaFoldDB" id="A0A8H7WE22"/>
<evidence type="ECO:0000256" key="1">
    <source>
        <dbReference type="ARBA" id="ARBA00006484"/>
    </source>
</evidence>
<name>A0A8H7WE22_9HELO</name>
<protein>
    <recommendedName>
        <fullName evidence="5">Oxidoreductase</fullName>
    </recommendedName>
</protein>
<keyword evidence="2" id="KW-0560">Oxidoreductase</keyword>
<dbReference type="PANTHER" id="PTHR24320">
    <property type="entry name" value="RETINOL DEHYDROGENASE"/>
    <property type="match status" value="1"/>
</dbReference>
<dbReference type="GO" id="GO:0016491">
    <property type="term" value="F:oxidoreductase activity"/>
    <property type="evidence" value="ECO:0007669"/>
    <property type="project" value="UniProtKB-KW"/>
</dbReference>
<evidence type="ECO:0000313" key="4">
    <source>
        <dbReference type="Proteomes" id="UP000664132"/>
    </source>
</evidence>
<dbReference type="Proteomes" id="UP000664132">
    <property type="component" value="Unassembled WGS sequence"/>
</dbReference>
<evidence type="ECO:0000256" key="2">
    <source>
        <dbReference type="ARBA" id="ARBA00023002"/>
    </source>
</evidence>
<dbReference type="PRINTS" id="PR00081">
    <property type="entry name" value="GDHRDH"/>
</dbReference>
<accession>A0A8H7WE22</accession>
<gene>
    <name evidence="3" type="ORF">IFR04_003848</name>
</gene>
<dbReference type="Pfam" id="PF00106">
    <property type="entry name" value="adh_short"/>
    <property type="match status" value="1"/>
</dbReference>
<dbReference type="SUPFAM" id="SSF51735">
    <property type="entry name" value="NAD(P)-binding Rossmann-fold domains"/>
    <property type="match status" value="1"/>
</dbReference>
<dbReference type="InterPro" id="IPR002347">
    <property type="entry name" value="SDR_fam"/>
</dbReference>
<comment type="caution">
    <text evidence="3">The sequence shown here is derived from an EMBL/GenBank/DDBJ whole genome shotgun (WGS) entry which is preliminary data.</text>
</comment>
<reference evidence="3" key="1">
    <citation type="submission" date="2021-02" db="EMBL/GenBank/DDBJ databases">
        <title>Genome sequence Cadophora malorum strain M34.</title>
        <authorList>
            <person name="Stefanovic E."/>
            <person name="Vu D."/>
            <person name="Scully C."/>
            <person name="Dijksterhuis J."/>
            <person name="Roader J."/>
            <person name="Houbraken J."/>
        </authorList>
    </citation>
    <scope>NUCLEOTIDE SEQUENCE</scope>
    <source>
        <strain evidence="3">M34</strain>
    </source>
</reference>